<dbReference type="GO" id="GO:0016281">
    <property type="term" value="C:eukaryotic translation initiation factor 4F complex"/>
    <property type="evidence" value="ECO:0007669"/>
    <property type="project" value="TreeGrafter"/>
</dbReference>
<dbReference type="GO" id="GO:0003729">
    <property type="term" value="F:mRNA binding"/>
    <property type="evidence" value="ECO:0007669"/>
    <property type="project" value="TreeGrafter"/>
</dbReference>
<keyword evidence="3" id="KW-1185">Reference proteome</keyword>
<dbReference type="Proteomes" id="UP001152622">
    <property type="component" value="Chromosome 4"/>
</dbReference>
<feature type="domain" description="MIF4G" evidence="1">
    <location>
        <begin position="16"/>
        <end position="76"/>
    </location>
</feature>
<dbReference type="AlphaFoldDB" id="A0A9Q1FRX6"/>
<dbReference type="PANTHER" id="PTHR23253">
    <property type="entry name" value="EUKARYOTIC TRANSLATION INITIATION FACTOR 4 GAMMA"/>
    <property type="match status" value="1"/>
</dbReference>
<dbReference type="SUPFAM" id="SSF48371">
    <property type="entry name" value="ARM repeat"/>
    <property type="match status" value="1"/>
</dbReference>
<proteinExistence type="predicted"/>
<reference evidence="2" key="1">
    <citation type="journal article" date="2023" name="Science">
        <title>Genome structures resolve the early diversification of teleost fishes.</title>
        <authorList>
            <person name="Parey E."/>
            <person name="Louis A."/>
            <person name="Montfort J."/>
            <person name="Bouchez O."/>
            <person name="Roques C."/>
            <person name="Iampietro C."/>
            <person name="Lluch J."/>
            <person name="Castinel A."/>
            <person name="Donnadieu C."/>
            <person name="Desvignes T."/>
            <person name="Floi Bucao C."/>
            <person name="Jouanno E."/>
            <person name="Wen M."/>
            <person name="Mejri S."/>
            <person name="Dirks R."/>
            <person name="Jansen H."/>
            <person name="Henkel C."/>
            <person name="Chen W.J."/>
            <person name="Zahm M."/>
            <person name="Cabau C."/>
            <person name="Klopp C."/>
            <person name="Thompson A.W."/>
            <person name="Robinson-Rechavi M."/>
            <person name="Braasch I."/>
            <person name="Lecointre G."/>
            <person name="Bobe J."/>
            <person name="Postlethwait J.H."/>
            <person name="Berthelot C."/>
            <person name="Roest Crollius H."/>
            <person name="Guiguen Y."/>
        </authorList>
    </citation>
    <scope>NUCLEOTIDE SEQUENCE</scope>
    <source>
        <strain evidence="2">WJC10195</strain>
    </source>
</reference>
<dbReference type="InterPro" id="IPR016024">
    <property type="entry name" value="ARM-type_fold"/>
</dbReference>
<dbReference type="EMBL" id="JAINUF010000004">
    <property type="protein sequence ID" value="KAJ8364542.1"/>
    <property type="molecule type" value="Genomic_DNA"/>
</dbReference>
<gene>
    <name evidence="2" type="ORF">SKAU_G00133730</name>
</gene>
<name>A0A9Q1FRX6_SYNKA</name>
<sequence>MEQDPKMTVTQELFGRMHSILNKLIPEKSEQLVKQVAELQMDTTERLQGIVDIIFEKAICEPKFASTYARMCHCIKELHAPHP</sequence>
<protein>
    <recommendedName>
        <fullName evidence="1">MIF4G domain-containing protein</fullName>
    </recommendedName>
</protein>
<dbReference type="Gene3D" id="1.25.40.180">
    <property type="match status" value="1"/>
</dbReference>
<accession>A0A9Q1FRX6</accession>
<comment type="caution">
    <text evidence="2">The sequence shown here is derived from an EMBL/GenBank/DDBJ whole genome shotgun (WGS) entry which is preliminary data.</text>
</comment>
<evidence type="ECO:0000313" key="3">
    <source>
        <dbReference type="Proteomes" id="UP001152622"/>
    </source>
</evidence>
<dbReference type="GO" id="GO:0003743">
    <property type="term" value="F:translation initiation factor activity"/>
    <property type="evidence" value="ECO:0007669"/>
    <property type="project" value="TreeGrafter"/>
</dbReference>
<organism evidence="2 3">
    <name type="scientific">Synaphobranchus kaupii</name>
    <name type="common">Kaup's arrowtooth eel</name>
    <dbReference type="NCBI Taxonomy" id="118154"/>
    <lineage>
        <taxon>Eukaryota</taxon>
        <taxon>Metazoa</taxon>
        <taxon>Chordata</taxon>
        <taxon>Craniata</taxon>
        <taxon>Vertebrata</taxon>
        <taxon>Euteleostomi</taxon>
        <taxon>Actinopterygii</taxon>
        <taxon>Neopterygii</taxon>
        <taxon>Teleostei</taxon>
        <taxon>Anguilliformes</taxon>
        <taxon>Synaphobranchidae</taxon>
        <taxon>Synaphobranchus</taxon>
    </lineage>
</organism>
<dbReference type="OrthoDB" id="10071175at2759"/>
<dbReference type="Pfam" id="PF02854">
    <property type="entry name" value="MIF4G"/>
    <property type="match status" value="1"/>
</dbReference>
<dbReference type="InterPro" id="IPR003890">
    <property type="entry name" value="MIF4G-like_typ-3"/>
</dbReference>
<evidence type="ECO:0000259" key="1">
    <source>
        <dbReference type="Pfam" id="PF02854"/>
    </source>
</evidence>
<dbReference type="PANTHER" id="PTHR23253:SF10">
    <property type="entry name" value="EUKARYOTIC TRANSLATION INITIATION FACTOR 4 GAMMA 1"/>
    <property type="match status" value="1"/>
</dbReference>
<evidence type="ECO:0000313" key="2">
    <source>
        <dbReference type="EMBL" id="KAJ8364542.1"/>
    </source>
</evidence>